<dbReference type="EMBL" id="BK014769">
    <property type="protein sequence ID" value="DAD75006.1"/>
    <property type="molecule type" value="Genomic_DNA"/>
</dbReference>
<evidence type="ECO:0000313" key="1">
    <source>
        <dbReference type="EMBL" id="DAD75006.1"/>
    </source>
</evidence>
<name>A0A8S5LYD3_9CAUD</name>
<protein>
    <submittedName>
        <fullName evidence="1">Minor capsid protein</fullName>
    </submittedName>
</protein>
<proteinExistence type="predicted"/>
<organism evidence="1">
    <name type="scientific">Siphoviridae sp. ctA995</name>
    <dbReference type="NCBI Taxonomy" id="2826180"/>
    <lineage>
        <taxon>Viruses</taxon>
        <taxon>Duplodnaviria</taxon>
        <taxon>Heunggongvirae</taxon>
        <taxon>Uroviricota</taxon>
        <taxon>Caudoviricetes</taxon>
    </lineage>
</organism>
<sequence>MSFISWFRMQPVQVDDELITRAELDKRVLEKNLEDAKLLETDLVEAGYFLGCCSECAKRRGRVFSLSGEDKRFPKFEREYGCTCQGIGFTPISDLDLEDDFFNVSIFINKPVDIIQYSNRPFTDDRTDKEKKIYEMFVKECEANEWYEPYGKRLDELKKETELQYDWICKNLPEYAPKSKYAFFDMKEINSVEFQKISKLAEDKGKIIYYTNDELAELEIIKPIRAKYSKIIGECMQFRYGYK</sequence>
<accession>A0A8S5LYD3</accession>
<reference evidence="1" key="1">
    <citation type="journal article" date="2021" name="Proc. Natl. Acad. Sci. U.S.A.">
        <title>A Catalog of Tens of Thousands of Viruses from Human Metagenomes Reveals Hidden Associations with Chronic Diseases.</title>
        <authorList>
            <person name="Tisza M.J."/>
            <person name="Buck C.B."/>
        </authorList>
    </citation>
    <scope>NUCLEOTIDE SEQUENCE</scope>
    <source>
        <strain evidence="1">CtA995</strain>
    </source>
</reference>